<reference evidence="1 3" key="1">
    <citation type="journal article" date="2015" name="MBio">
        <title>Genome-Resolved Metagenomic Analysis Reveals Roles for Candidate Phyla and Other Microbial Community Members in Biogeochemical Transformations in Oil Reservoirs.</title>
        <authorList>
            <person name="Hu P."/>
            <person name="Tom L."/>
            <person name="Singh A."/>
            <person name="Thomas B.C."/>
            <person name="Baker B.J."/>
            <person name="Piceno Y.M."/>
            <person name="Andersen G.L."/>
            <person name="Banfield J.F."/>
        </authorList>
    </citation>
    <scope>NUCLEOTIDE SEQUENCE [LARGE SCALE GENOMIC DNA]</scope>
    <source>
        <strain evidence="1">46_16</strain>
    </source>
</reference>
<dbReference type="AlphaFoldDB" id="A0A117LGS5"/>
<dbReference type="EMBL" id="LGFU01000040">
    <property type="protein sequence ID" value="KUK46317.1"/>
    <property type="molecule type" value="Genomic_DNA"/>
</dbReference>
<protein>
    <submittedName>
        <fullName evidence="1">Uncharacterized protein</fullName>
    </submittedName>
</protein>
<proteinExistence type="predicted"/>
<accession>A0A117LGS5</accession>
<comment type="caution">
    <text evidence="1">The sequence shown here is derived from an EMBL/GenBank/DDBJ whole genome shotgun (WGS) entry which is preliminary data.</text>
</comment>
<organism evidence="1 3">
    <name type="scientific">Anaerolinea thermophila</name>
    <dbReference type="NCBI Taxonomy" id="167964"/>
    <lineage>
        <taxon>Bacteria</taxon>
        <taxon>Bacillati</taxon>
        <taxon>Chloroflexota</taxon>
        <taxon>Anaerolineae</taxon>
        <taxon>Anaerolineales</taxon>
        <taxon>Anaerolineaceae</taxon>
        <taxon>Anaerolinea</taxon>
    </lineage>
</organism>
<dbReference type="Proteomes" id="UP000064249">
    <property type="component" value="Unassembled WGS sequence"/>
</dbReference>
<sequence>MKNLTNKISIFAGQKGQLLLVILTIAMFVLAAGAPNSTVGIGR</sequence>
<dbReference type="EMBL" id="LGFU01000040">
    <property type="protein sequence ID" value="KUK46319.1"/>
    <property type="molecule type" value="Genomic_DNA"/>
</dbReference>
<evidence type="ECO:0000313" key="1">
    <source>
        <dbReference type="EMBL" id="KUK46317.1"/>
    </source>
</evidence>
<evidence type="ECO:0000313" key="2">
    <source>
        <dbReference type="EMBL" id="KUK46319.1"/>
    </source>
</evidence>
<gene>
    <name evidence="1" type="ORF">XD73_0812</name>
    <name evidence="2" type="ORF">XD73_0814</name>
</gene>
<name>A0A117LGS5_9CHLR</name>
<evidence type="ECO:0000313" key="3">
    <source>
        <dbReference type="Proteomes" id="UP000064249"/>
    </source>
</evidence>